<name>A0A517MDW0_9BACT</name>
<organism evidence="2 3">
    <name type="scientific">Roseimaritima multifibrata</name>
    <dbReference type="NCBI Taxonomy" id="1930274"/>
    <lineage>
        <taxon>Bacteria</taxon>
        <taxon>Pseudomonadati</taxon>
        <taxon>Planctomycetota</taxon>
        <taxon>Planctomycetia</taxon>
        <taxon>Pirellulales</taxon>
        <taxon>Pirellulaceae</taxon>
        <taxon>Roseimaritima</taxon>
    </lineage>
</organism>
<dbReference type="Proteomes" id="UP000320672">
    <property type="component" value="Chromosome"/>
</dbReference>
<accession>A0A517MDW0</accession>
<dbReference type="EMBL" id="CP036262">
    <property type="protein sequence ID" value="QDS93073.1"/>
    <property type="molecule type" value="Genomic_DNA"/>
</dbReference>
<proteinExistence type="predicted"/>
<reference evidence="2 3" key="1">
    <citation type="submission" date="2019-02" db="EMBL/GenBank/DDBJ databases">
        <title>Deep-cultivation of Planctomycetes and their phenomic and genomic characterization uncovers novel biology.</title>
        <authorList>
            <person name="Wiegand S."/>
            <person name="Jogler M."/>
            <person name="Boedeker C."/>
            <person name="Pinto D."/>
            <person name="Vollmers J."/>
            <person name="Rivas-Marin E."/>
            <person name="Kohn T."/>
            <person name="Peeters S.H."/>
            <person name="Heuer A."/>
            <person name="Rast P."/>
            <person name="Oberbeckmann S."/>
            <person name="Bunk B."/>
            <person name="Jeske O."/>
            <person name="Meyerdierks A."/>
            <person name="Storesund J.E."/>
            <person name="Kallscheuer N."/>
            <person name="Luecker S."/>
            <person name="Lage O.M."/>
            <person name="Pohl T."/>
            <person name="Merkel B.J."/>
            <person name="Hornburger P."/>
            <person name="Mueller R.-W."/>
            <person name="Bruemmer F."/>
            <person name="Labrenz M."/>
            <person name="Spormann A.M."/>
            <person name="Op den Camp H."/>
            <person name="Overmann J."/>
            <person name="Amann R."/>
            <person name="Jetten M.S.M."/>
            <person name="Mascher T."/>
            <person name="Medema M.H."/>
            <person name="Devos D.P."/>
            <person name="Kaster A.-K."/>
            <person name="Ovreas L."/>
            <person name="Rohde M."/>
            <person name="Galperin M.Y."/>
            <person name="Jogler C."/>
        </authorList>
    </citation>
    <scope>NUCLEOTIDE SEQUENCE [LARGE SCALE GENOMIC DNA]</scope>
    <source>
        <strain evidence="2 3">FF011L</strain>
    </source>
</reference>
<keyword evidence="3" id="KW-1185">Reference proteome</keyword>
<gene>
    <name evidence="2" type="ORF">FF011L_18280</name>
</gene>
<feature type="region of interest" description="Disordered" evidence="1">
    <location>
        <begin position="1"/>
        <end position="21"/>
    </location>
</feature>
<evidence type="ECO:0000313" key="2">
    <source>
        <dbReference type="EMBL" id="QDS93073.1"/>
    </source>
</evidence>
<dbReference type="KEGG" id="rml:FF011L_18280"/>
<dbReference type="AlphaFoldDB" id="A0A517MDW0"/>
<evidence type="ECO:0000313" key="3">
    <source>
        <dbReference type="Proteomes" id="UP000320672"/>
    </source>
</evidence>
<sequence length="77" mass="8745">MPSTFLAERREPSGNPPRKRQCICRIGLRRSARKTARRGQRKSHGRIAAGQSLWLQFFVVHAVRFGFGRTSAFNGFA</sequence>
<protein>
    <submittedName>
        <fullName evidence="2">Uncharacterized protein</fullName>
    </submittedName>
</protein>
<evidence type="ECO:0000256" key="1">
    <source>
        <dbReference type="SAM" id="MobiDB-lite"/>
    </source>
</evidence>